<evidence type="ECO:0000256" key="2">
    <source>
        <dbReference type="ARBA" id="ARBA00022490"/>
    </source>
</evidence>
<dbReference type="EMBL" id="JAGQLK010000034">
    <property type="protein sequence ID" value="MCA9383174.1"/>
    <property type="molecule type" value="Genomic_DNA"/>
</dbReference>
<evidence type="ECO:0000256" key="7">
    <source>
        <dbReference type="HAMAP-Rule" id="MF_01008"/>
    </source>
</evidence>
<reference evidence="9" key="2">
    <citation type="journal article" date="2021" name="Microbiome">
        <title>Successional dynamics and alternative stable states in a saline activated sludge microbial community over 9 years.</title>
        <authorList>
            <person name="Wang Y."/>
            <person name="Ye J."/>
            <person name="Ju F."/>
            <person name="Liu L."/>
            <person name="Boyd J.A."/>
            <person name="Deng Y."/>
            <person name="Parks D.H."/>
            <person name="Jiang X."/>
            <person name="Yin X."/>
            <person name="Woodcroft B.J."/>
            <person name="Tyson G.W."/>
            <person name="Hugenholtz P."/>
            <person name="Polz M.F."/>
            <person name="Zhang T."/>
        </authorList>
    </citation>
    <scope>NUCLEOTIDE SEQUENCE</scope>
    <source>
        <strain evidence="9">HKST-UBA14</strain>
    </source>
</reference>
<evidence type="ECO:0000256" key="6">
    <source>
        <dbReference type="ARBA" id="ARBA00023163"/>
    </source>
</evidence>
<dbReference type="PROSITE" id="PS51740">
    <property type="entry name" value="SPOVT_ABRB"/>
    <property type="match status" value="2"/>
</dbReference>
<gene>
    <name evidence="7 9" type="primary">mraZ</name>
    <name evidence="9" type="ORF">KC909_02305</name>
</gene>
<dbReference type="CDD" id="cd16320">
    <property type="entry name" value="MraZ_N"/>
    <property type="match status" value="1"/>
</dbReference>
<keyword evidence="4 7" id="KW-0805">Transcription regulation</keyword>
<evidence type="ECO:0000256" key="3">
    <source>
        <dbReference type="ARBA" id="ARBA00022737"/>
    </source>
</evidence>
<protein>
    <recommendedName>
        <fullName evidence="1 7">Transcriptional regulator MraZ</fullName>
    </recommendedName>
</protein>
<dbReference type="InterPro" id="IPR037914">
    <property type="entry name" value="SpoVT-AbrB_sf"/>
</dbReference>
<evidence type="ECO:0000256" key="5">
    <source>
        <dbReference type="ARBA" id="ARBA00023125"/>
    </source>
</evidence>
<organism evidence="9 10">
    <name type="scientific">Candidatus Dojkabacteria bacterium</name>
    <dbReference type="NCBI Taxonomy" id="2099670"/>
    <lineage>
        <taxon>Bacteria</taxon>
        <taxon>Candidatus Dojkabacteria</taxon>
    </lineage>
</organism>
<evidence type="ECO:0000313" key="10">
    <source>
        <dbReference type="Proteomes" id="UP000783287"/>
    </source>
</evidence>
<keyword evidence="5 7" id="KW-0238">DNA-binding</keyword>
<dbReference type="GO" id="GO:0000976">
    <property type="term" value="F:transcription cis-regulatory region binding"/>
    <property type="evidence" value="ECO:0007669"/>
    <property type="project" value="TreeGrafter"/>
</dbReference>
<dbReference type="InterPro" id="IPR020603">
    <property type="entry name" value="MraZ_dom"/>
</dbReference>
<proteinExistence type="inferred from homology"/>
<dbReference type="PANTHER" id="PTHR34701">
    <property type="entry name" value="TRANSCRIPTIONAL REGULATOR MRAZ"/>
    <property type="match status" value="1"/>
</dbReference>
<comment type="subunit">
    <text evidence="7">Forms oligomers.</text>
</comment>
<dbReference type="Gene3D" id="3.40.1550.20">
    <property type="entry name" value="Transcriptional regulator MraZ domain"/>
    <property type="match status" value="1"/>
</dbReference>
<comment type="subcellular location">
    <subcellularLocation>
        <location evidence="7">Cytoplasm</location>
        <location evidence="7">Nucleoid</location>
    </subcellularLocation>
</comment>
<dbReference type="InterPro" id="IPR003444">
    <property type="entry name" value="MraZ"/>
</dbReference>
<feature type="domain" description="SpoVT-AbrB" evidence="8">
    <location>
        <begin position="5"/>
        <end position="47"/>
    </location>
</feature>
<dbReference type="GO" id="GO:0003700">
    <property type="term" value="F:DNA-binding transcription factor activity"/>
    <property type="evidence" value="ECO:0007669"/>
    <property type="project" value="UniProtKB-UniRule"/>
</dbReference>
<keyword evidence="6 7" id="KW-0804">Transcription</keyword>
<dbReference type="GO" id="GO:0009295">
    <property type="term" value="C:nucleoid"/>
    <property type="evidence" value="ECO:0007669"/>
    <property type="project" value="UniProtKB-SubCell"/>
</dbReference>
<dbReference type="Pfam" id="PF02381">
    <property type="entry name" value="MraZ"/>
    <property type="match status" value="2"/>
</dbReference>
<dbReference type="GO" id="GO:0005737">
    <property type="term" value="C:cytoplasm"/>
    <property type="evidence" value="ECO:0007669"/>
    <property type="project" value="UniProtKB-UniRule"/>
</dbReference>
<dbReference type="HAMAP" id="MF_01008">
    <property type="entry name" value="MraZ"/>
    <property type="match status" value="1"/>
</dbReference>
<reference evidence="9" key="1">
    <citation type="submission" date="2020-04" db="EMBL/GenBank/DDBJ databases">
        <authorList>
            <person name="Zhang T."/>
        </authorList>
    </citation>
    <scope>NUCLEOTIDE SEQUENCE</scope>
    <source>
        <strain evidence="9">HKST-UBA14</strain>
    </source>
</reference>
<dbReference type="PANTHER" id="PTHR34701:SF1">
    <property type="entry name" value="TRANSCRIPTIONAL REGULATOR MRAZ"/>
    <property type="match status" value="1"/>
</dbReference>
<dbReference type="AlphaFoldDB" id="A0A955RJ84"/>
<dbReference type="InterPro" id="IPR035644">
    <property type="entry name" value="MraZ_C"/>
</dbReference>
<dbReference type="InterPro" id="IPR007159">
    <property type="entry name" value="SpoVT-AbrB_dom"/>
</dbReference>
<feature type="domain" description="SpoVT-AbrB" evidence="8">
    <location>
        <begin position="76"/>
        <end position="119"/>
    </location>
</feature>
<evidence type="ECO:0000256" key="1">
    <source>
        <dbReference type="ARBA" id="ARBA00013860"/>
    </source>
</evidence>
<sequence>MLIGEFETKLTEKNRIAIPKKIREEFEGKTILSRGYEGCLILLDETRWDDLLKVMSKEPILNLSVRDTKRFLLGGAFEVELDKQGRFVLPNGLKEYSEIDTEISFLGLGEWVEVWAKERWLDKLEELSKSASDIAEKLLKL</sequence>
<dbReference type="InterPro" id="IPR035642">
    <property type="entry name" value="MraZ_N"/>
</dbReference>
<accession>A0A955RJ84</accession>
<evidence type="ECO:0000313" key="9">
    <source>
        <dbReference type="EMBL" id="MCA9383174.1"/>
    </source>
</evidence>
<dbReference type="InterPro" id="IPR038619">
    <property type="entry name" value="MraZ_sf"/>
</dbReference>
<evidence type="ECO:0000259" key="8">
    <source>
        <dbReference type="PROSITE" id="PS51740"/>
    </source>
</evidence>
<keyword evidence="2 7" id="KW-0963">Cytoplasm</keyword>
<dbReference type="CDD" id="cd16321">
    <property type="entry name" value="MraZ_C"/>
    <property type="match status" value="1"/>
</dbReference>
<dbReference type="GO" id="GO:2000143">
    <property type="term" value="P:negative regulation of DNA-templated transcription initiation"/>
    <property type="evidence" value="ECO:0007669"/>
    <property type="project" value="TreeGrafter"/>
</dbReference>
<comment type="caution">
    <text evidence="9">The sequence shown here is derived from an EMBL/GenBank/DDBJ whole genome shotgun (WGS) entry which is preliminary data.</text>
</comment>
<name>A0A955RJ84_9BACT</name>
<comment type="similarity">
    <text evidence="7">Belongs to the MraZ family.</text>
</comment>
<keyword evidence="3" id="KW-0677">Repeat</keyword>
<evidence type="ECO:0000256" key="4">
    <source>
        <dbReference type="ARBA" id="ARBA00023015"/>
    </source>
</evidence>
<dbReference type="SUPFAM" id="SSF89447">
    <property type="entry name" value="AbrB/MazE/MraZ-like"/>
    <property type="match status" value="1"/>
</dbReference>
<dbReference type="Proteomes" id="UP000783287">
    <property type="component" value="Unassembled WGS sequence"/>
</dbReference>
<dbReference type="NCBIfam" id="TIGR00242">
    <property type="entry name" value="division/cell wall cluster transcriptional repressor MraZ"/>
    <property type="match status" value="1"/>
</dbReference>